<evidence type="ECO:0000256" key="1">
    <source>
        <dbReference type="ARBA" id="ARBA00001947"/>
    </source>
</evidence>
<dbReference type="SUPFAM" id="SSF51735">
    <property type="entry name" value="NAD(P)-binding Rossmann-fold domains"/>
    <property type="match status" value="1"/>
</dbReference>
<evidence type="ECO:0000256" key="3">
    <source>
        <dbReference type="ARBA" id="ARBA00022833"/>
    </source>
</evidence>
<dbReference type="InterPro" id="IPR002328">
    <property type="entry name" value="ADH_Zn_CS"/>
</dbReference>
<protein>
    <submittedName>
        <fullName evidence="8">Zinc-dependent alcohol dehydrogenase family protein</fullName>
    </submittedName>
</protein>
<dbReference type="PANTHER" id="PTHR42813">
    <property type="entry name" value="ZINC-TYPE ALCOHOL DEHYDROGENASE-LIKE"/>
    <property type="match status" value="1"/>
</dbReference>
<dbReference type="PROSITE" id="PS00059">
    <property type="entry name" value="ADH_ZINC"/>
    <property type="match status" value="1"/>
</dbReference>
<dbReference type="Pfam" id="PF00107">
    <property type="entry name" value="ADH_zinc_N"/>
    <property type="match status" value="1"/>
</dbReference>
<keyword evidence="2 5" id="KW-0479">Metal-binding</keyword>
<dbReference type="Proteomes" id="UP001501842">
    <property type="component" value="Unassembled WGS sequence"/>
</dbReference>
<comment type="caution">
    <text evidence="8">The sequence shown here is derived from an EMBL/GenBank/DDBJ whole genome shotgun (WGS) entry which is preliminary data.</text>
</comment>
<dbReference type="EMBL" id="BAAATZ010000013">
    <property type="protein sequence ID" value="GAA2728457.1"/>
    <property type="molecule type" value="Genomic_DNA"/>
</dbReference>
<dbReference type="CDD" id="cd08287">
    <property type="entry name" value="FDH_like_ADH3"/>
    <property type="match status" value="1"/>
</dbReference>
<evidence type="ECO:0000256" key="4">
    <source>
        <dbReference type="ARBA" id="ARBA00023002"/>
    </source>
</evidence>
<comment type="similarity">
    <text evidence="5">Belongs to the zinc-containing alcohol dehydrogenase family.</text>
</comment>
<dbReference type="InterPro" id="IPR013149">
    <property type="entry name" value="ADH-like_C"/>
</dbReference>
<proteinExistence type="inferred from homology"/>
<dbReference type="Pfam" id="PF08240">
    <property type="entry name" value="ADH_N"/>
    <property type="match status" value="1"/>
</dbReference>
<name>A0ABN3UB25_9ACTN</name>
<sequence length="353" mass="37285">MTYLRDDGMRAAFIHGAGDVRIETVPDPVLKEPTDALVRVVRSCICGSDLHPYHTMPASSEGVSIGHEFVGVVEETGSEVSTVRSGDLVIAPFAWSDGTCEFCREGLQTSCLHGGFWNEDGVGGCQAEAVRVPLADGTLVKAPVKEDSELLPGLLTLSDVYGTGYHAAKRANVGPGDTVVVIGDGAVGLLAVLSARLLGAERIVLMGRHKARTDLGREFGATDVVAERGDEGIEEVRRLTGGHGAARVLEAVGHMPAYEQAVGVVRPGGVISRVGVPQYAEAPVGFSSLFGPNITLTGGPAPVRAYIEELMPGVLEGAVQPGRVFDRTVDLEQVPDGYRAMDRREALKVLIRP</sequence>
<dbReference type="SUPFAM" id="SSF50129">
    <property type="entry name" value="GroES-like"/>
    <property type="match status" value="1"/>
</dbReference>
<evidence type="ECO:0000256" key="5">
    <source>
        <dbReference type="RuleBase" id="RU361277"/>
    </source>
</evidence>
<comment type="cofactor">
    <cofactor evidence="1 5">
        <name>Zn(2+)</name>
        <dbReference type="ChEBI" id="CHEBI:29105"/>
    </cofactor>
</comment>
<evidence type="ECO:0000313" key="8">
    <source>
        <dbReference type="EMBL" id="GAA2728457.1"/>
    </source>
</evidence>
<dbReference type="InterPro" id="IPR036291">
    <property type="entry name" value="NAD(P)-bd_dom_sf"/>
</dbReference>
<evidence type="ECO:0000259" key="6">
    <source>
        <dbReference type="Pfam" id="PF00107"/>
    </source>
</evidence>
<dbReference type="InterPro" id="IPR013154">
    <property type="entry name" value="ADH-like_N"/>
</dbReference>
<organism evidence="8 9">
    <name type="scientific">Actinocorallia aurantiaca</name>
    <dbReference type="NCBI Taxonomy" id="46204"/>
    <lineage>
        <taxon>Bacteria</taxon>
        <taxon>Bacillati</taxon>
        <taxon>Actinomycetota</taxon>
        <taxon>Actinomycetes</taxon>
        <taxon>Streptosporangiales</taxon>
        <taxon>Thermomonosporaceae</taxon>
        <taxon>Actinocorallia</taxon>
    </lineage>
</organism>
<dbReference type="PANTHER" id="PTHR42813:SF2">
    <property type="entry name" value="DEHYDROGENASE, ZINC-CONTAINING, PUTATIVE (AFU_ORTHOLOGUE AFUA_2G02810)-RELATED"/>
    <property type="match status" value="1"/>
</dbReference>
<keyword evidence="4" id="KW-0560">Oxidoreductase</keyword>
<accession>A0ABN3UB25</accession>
<gene>
    <name evidence="8" type="ORF">GCM10010439_36710</name>
</gene>
<evidence type="ECO:0000313" key="9">
    <source>
        <dbReference type="Proteomes" id="UP001501842"/>
    </source>
</evidence>
<evidence type="ECO:0000256" key="2">
    <source>
        <dbReference type="ARBA" id="ARBA00022723"/>
    </source>
</evidence>
<dbReference type="Gene3D" id="3.40.50.720">
    <property type="entry name" value="NAD(P)-binding Rossmann-like Domain"/>
    <property type="match status" value="1"/>
</dbReference>
<reference evidence="8 9" key="1">
    <citation type="journal article" date="2019" name="Int. J. Syst. Evol. Microbiol.">
        <title>The Global Catalogue of Microorganisms (GCM) 10K type strain sequencing project: providing services to taxonomists for standard genome sequencing and annotation.</title>
        <authorList>
            <consortium name="The Broad Institute Genomics Platform"/>
            <consortium name="The Broad Institute Genome Sequencing Center for Infectious Disease"/>
            <person name="Wu L."/>
            <person name="Ma J."/>
        </authorList>
    </citation>
    <scope>NUCLEOTIDE SEQUENCE [LARGE SCALE GENOMIC DNA]</scope>
    <source>
        <strain evidence="8 9">JCM 8201</strain>
    </source>
</reference>
<feature type="domain" description="Alcohol dehydrogenase-like C-terminal" evidence="6">
    <location>
        <begin position="186"/>
        <end position="298"/>
    </location>
</feature>
<dbReference type="Gene3D" id="3.90.180.10">
    <property type="entry name" value="Medium-chain alcohol dehydrogenases, catalytic domain"/>
    <property type="match status" value="1"/>
</dbReference>
<keyword evidence="9" id="KW-1185">Reference proteome</keyword>
<keyword evidence="3 5" id="KW-0862">Zinc</keyword>
<feature type="domain" description="Alcohol dehydrogenase-like N-terminal" evidence="7">
    <location>
        <begin position="33"/>
        <end position="141"/>
    </location>
</feature>
<dbReference type="InterPro" id="IPR011032">
    <property type="entry name" value="GroES-like_sf"/>
</dbReference>
<evidence type="ECO:0000259" key="7">
    <source>
        <dbReference type="Pfam" id="PF08240"/>
    </source>
</evidence>